<evidence type="ECO:0000313" key="1">
    <source>
        <dbReference type="EMBL" id="GMT07963.1"/>
    </source>
</evidence>
<dbReference type="Proteomes" id="UP001432027">
    <property type="component" value="Unassembled WGS sequence"/>
</dbReference>
<proteinExistence type="predicted"/>
<dbReference type="AlphaFoldDB" id="A0AAV5UNQ4"/>
<reference evidence="1" key="1">
    <citation type="submission" date="2023-10" db="EMBL/GenBank/DDBJ databases">
        <title>Genome assembly of Pristionchus species.</title>
        <authorList>
            <person name="Yoshida K."/>
            <person name="Sommer R.J."/>
        </authorList>
    </citation>
    <scope>NUCLEOTIDE SEQUENCE</scope>
    <source>
        <strain evidence="1">RS0144</strain>
    </source>
</reference>
<accession>A0AAV5UNQ4</accession>
<comment type="caution">
    <text evidence="1">The sequence shown here is derived from an EMBL/GenBank/DDBJ whole genome shotgun (WGS) entry which is preliminary data.</text>
</comment>
<protein>
    <submittedName>
        <fullName evidence="1">Uncharacterized protein</fullName>
    </submittedName>
</protein>
<dbReference type="EMBL" id="BTSX01000006">
    <property type="protein sequence ID" value="GMT07963.1"/>
    <property type="molecule type" value="Genomic_DNA"/>
</dbReference>
<feature type="non-terminal residue" evidence="1">
    <location>
        <position position="89"/>
    </location>
</feature>
<gene>
    <name evidence="1" type="ORF">PENTCL1PPCAC_30137</name>
</gene>
<name>A0AAV5UNQ4_9BILA</name>
<evidence type="ECO:0000313" key="2">
    <source>
        <dbReference type="Proteomes" id="UP001432027"/>
    </source>
</evidence>
<sequence>MPWPLQKPEVNVPFFGNGLYKDVNLHVAPSQLPSGIDLPLNDITTLRFFFNLGVQQSRAVLLSQQFALMRHATAFLQSEQQKPQPLPSS</sequence>
<keyword evidence="2" id="KW-1185">Reference proteome</keyword>
<organism evidence="1 2">
    <name type="scientific">Pristionchus entomophagus</name>
    <dbReference type="NCBI Taxonomy" id="358040"/>
    <lineage>
        <taxon>Eukaryota</taxon>
        <taxon>Metazoa</taxon>
        <taxon>Ecdysozoa</taxon>
        <taxon>Nematoda</taxon>
        <taxon>Chromadorea</taxon>
        <taxon>Rhabditida</taxon>
        <taxon>Rhabditina</taxon>
        <taxon>Diplogasteromorpha</taxon>
        <taxon>Diplogasteroidea</taxon>
        <taxon>Neodiplogasteridae</taxon>
        <taxon>Pristionchus</taxon>
    </lineage>
</organism>